<protein>
    <recommendedName>
        <fullName evidence="3">FAR1 domain-containing protein</fullName>
    </recommendedName>
</protein>
<comment type="caution">
    <text evidence="1">The sequence shown here is derived from an EMBL/GenBank/DDBJ whole genome shotgun (WGS) entry which is preliminary data.</text>
</comment>
<sequence length="208" mass="23626">MDAVFGKVFTTSGTAEAEVHKSAKTAGYNLVIHTKRPSATSYHTVNYRCAKGRSYTAKDSFTHETKRRKTSTQMTSCLFKLIVQKLHREQENSEWVILRATHHKHSEHNHEPHNPAAFSKYRKDAILRKEAQILQSWDAGISPPDIHAQLRSDPDPENLVDHAKDDELQIRVDFDAKDGAALQAPSCSVKAQRYDSRHQAKQTRARIT</sequence>
<organism evidence="1 2">
    <name type="scientific">Cylindrodendrum hubeiense</name>
    <dbReference type="NCBI Taxonomy" id="595255"/>
    <lineage>
        <taxon>Eukaryota</taxon>
        <taxon>Fungi</taxon>
        <taxon>Dikarya</taxon>
        <taxon>Ascomycota</taxon>
        <taxon>Pezizomycotina</taxon>
        <taxon>Sordariomycetes</taxon>
        <taxon>Hypocreomycetidae</taxon>
        <taxon>Hypocreales</taxon>
        <taxon>Nectriaceae</taxon>
        <taxon>Cylindrodendrum</taxon>
    </lineage>
</organism>
<dbReference type="Proteomes" id="UP000722485">
    <property type="component" value="Unassembled WGS sequence"/>
</dbReference>
<dbReference type="EMBL" id="JAANBB010000103">
    <property type="protein sequence ID" value="KAF7550231.1"/>
    <property type="molecule type" value="Genomic_DNA"/>
</dbReference>
<accession>A0A9P5HBA5</accession>
<evidence type="ECO:0000313" key="2">
    <source>
        <dbReference type="Proteomes" id="UP000722485"/>
    </source>
</evidence>
<gene>
    <name evidence="1" type="ORF">G7Z17_g5873</name>
</gene>
<dbReference type="OrthoDB" id="5151057at2759"/>
<keyword evidence="2" id="KW-1185">Reference proteome</keyword>
<proteinExistence type="predicted"/>
<dbReference type="AlphaFoldDB" id="A0A9P5HBA5"/>
<evidence type="ECO:0008006" key="3">
    <source>
        <dbReference type="Google" id="ProtNLM"/>
    </source>
</evidence>
<name>A0A9P5HBA5_9HYPO</name>
<reference evidence="1" key="1">
    <citation type="submission" date="2020-03" db="EMBL/GenBank/DDBJ databases">
        <title>Draft Genome Sequence of Cylindrodendrum hubeiense.</title>
        <authorList>
            <person name="Buettner E."/>
            <person name="Kellner H."/>
        </authorList>
    </citation>
    <scope>NUCLEOTIDE SEQUENCE</scope>
    <source>
        <strain evidence="1">IHI 201604</strain>
    </source>
</reference>
<evidence type="ECO:0000313" key="1">
    <source>
        <dbReference type="EMBL" id="KAF7550231.1"/>
    </source>
</evidence>